<gene>
    <name evidence="2" type="ORF">WJX81_007670</name>
</gene>
<evidence type="ECO:0000313" key="2">
    <source>
        <dbReference type="EMBL" id="KAK9844191.1"/>
    </source>
</evidence>
<organism evidence="2 3">
    <name type="scientific">Elliptochloris bilobata</name>
    <dbReference type="NCBI Taxonomy" id="381761"/>
    <lineage>
        <taxon>Eukaryota</taxon>
        <taxon>Viridiplantae</taxon>
        <taxon>Chlorophyta</taxon>
        <taxon>core chlorophytes</taxon>
        <taxon>Trebouxiophyceae</taxon>
        <taxon>Trebouxiophyceae incertae sedis</taxon>
        <taxon>Elliptochloris clade</taxon>
        <taxon>Elliptochloris</taxon>
    </lineage>
</organism>
<accession>A0AAW1SEX2</accession>
<evidence type="ECO:0000313" key="3">
    <source>
        <dbReference type="Proteomes" id="UP001445335"/>
    </source>
</evidence>
<feature type="compositionally biased region" description="Low complexity" evidence="1">
    <location>
        <begin position="39"/>
        <end position="66"/>
    </location>
</feature>
<dbReference type="AlphaFoldDB" id="A0AAW1SEX2"/>
<dbReference type="EMBL" id="JALJOU010000004">
    <property type="protein sequence ID" value="KAK9844191.1"/>
    <property type="molecule type" value="Genomic_DNA"/>
</dbReference>
<protein>
    <recommendedName>
        <fullName evidence="4">NAC domain-containing protein</fullName>
    </recommendedName>
</protein>
<proteinExistence type="predicted"/>
<sequence length="191" mass="19258">MATLPAASPGIAPPHGLFSPPPLQAASPAPAAGESVTPARAGRSGASLASSLASGLTSDASAAGTGKQRARHPSTAGPPPWPFPSRGDVLLFVKGSRLAEYKVRQKPRPRAGGGGDVWRCKAMPLFAEDLGDTLGRGADPESGHALNLAAARFRPGATALAAEGDWCYKDGRVPAGDAENVAPNLLGPIAE</sequence>
<evidence type="ECO:0000256" key="1">
    <source>
        <dbReference type="SAM" id="MobiDB-lite"/>
    </source>
</evidence>
<feature type="region of interest" description="Disordered" evidence="1">
    <location>
        <begin position="1"/>
        <end position="86"/>
    </location>
</feature>
<reference evidence="2 3" key="1">
    <citation type="journal article" date="2024" name="Nat. Commun.">
        <title>Phylogenomics reveals the evolutionary origins of lichenization in chlorophyte algae.</title>
        <authorList>
            <person name="Puginier C."/>
            <person name="Libourel C."/>
            <person name="Otte J."/>
            <person name="Skaloud P."/>
            <person name="Haon M."/>
            <person name="Grisel S."/>
            <person name="Petersen M."/>
            <person name="Berrin J.G."/>
            <person name="Delaux P.M."/>
            <person name="Dal Grande F."/>
            <person name="Keller J."/>
        </authorList>
    </citation>
    <scope>NUCLEOTIDE SEQUENCE [LARGE SCALE GENOMIC DNA]</scope>
    <source>
        <strain evidence="2 3">SAG 245.80</strain>
    </source>
</reference>
<dbReference type="Proteomes" id="UP001445335">
    <property type="component" value="Unassembled WGS sequence"/>
</dbReference>
<keyword evidence="3" id="KW-1185">Reference proteome</keyword>
<comment type="caution">
    <text evidence="2">The sequence shown here is derived from an EMBL/GenBank/DDBJ whole genome shotgun (WGS) entry which is preliminary data.</text>
</comment>
<name>A0AAW1SEX2_9CHLO</name>
<evidence type="ECO:0008006" key="4">
    <source>
        <dbReference type="Google" id="ProtNLM"/>
    </source>
</evidence>